<keyword evidence="1" id="KW-0812">Transmembrane</keyword>
<dbReference type="RefSeq" id="WP_204721768.1">
    <property type="nucleotide sequence ID" value="NZ_JACSNR010000010.1"/>
</dbReference>
<keyword evidence="1" id="KW-0472">Membrane</keyword>
<accession>A0ABS2GR49</accession>
<evidence type="ECO:0000256" key="1">
    <source>
        <dbReference type="SAM" id="Phobius"/>
    </source>
</evidence>
<evidence type="ECO:0000313" key="3">
    <source>
        <dbReference type="Proteomes" id="UP000724149"/>
    </source>
</evidence>
<reference evidence="2 3" key="1">
    <citation type="journal article" date="2021" name="Sci. Rep.">
        <title>The distribution of antibiotic resistance genes in chicken gut microbiota commensals.</title>
        <authorList>
            <person name="Juricova H."/>
            <person name="Matiasovicova J."/>
            <person name="Kubasova T."/>
            <person name="Cejkova D."/>
            <person name="Rychlik I."/>
        </authorList>
    </citation>
    <scope>NUCLEOTIDE SEQUENCE [LARGE SCALE GENOMIC DNA]</scope>
    <source>
        <strain evidence="2 3">An564</strain>
    </source>
</reference>
<keyword evidence="1" id="KW-1133">Transmembrane helix</keyword>
<dbReference type="EMBL" id="JACSNR010000010">
    <property type="protein sequence ID" value="MBM6924086.1"/>
    <property type="molecule type" value="Genomic_DNA"/>
</dbReference>
<evidence type="ECO:0000313" key="2">
    <source>
        <dbReference type="EMBL" id="MBM6924086.1"/>
    </source>
</evidence>
<proteinExistence type="predicted"/>
<dbReference type="Proteomes" id="UP000724149">
    <property type="component" value="Unassembled WGS sequence"/>
</dbReference>
<comment type="caution">
    <text evidence="2">The sequence shown here is derived from an EMBL/GenBank/DDBJ whole genome shotgun (WGS) entry which is preliminary data.</text>
</comment>
<feature type="transmembrane region" description="Helical" evidence="1">
    <location>
        <begin position="16"/>
        <end position="44"/>
    </location>
</feature>
<sequence length="183" mass="20570">MKKPFIVNVISNPSRIFRLMICLAALAAMLWMPAVAAWIGVVLLDRLYLVKGRKKRCDEPQGVSQDKTQNQKQFIPIELQEKPMTQEEADRRARQWWSVSTADKPSGEEQVAEVLSEISCCDPSIHSCNLNEYKSLKLPTEAMVLNSLRNILREEGIAADLTPDNELLVSWGQDQDGLEVGCA</sequence>
<protein>
    <submittedName>
        <fullName evidence="2">Uncharacterized protein</fullName>
    </submittedName>
</protein>
<gene>
    <name evidence="2" type="ORF">H9X81_10365</name>
</gene>
<name>A0ABS2GR49_9FIRM</name>
<keyword evidence="3" id="KW-1185">Reference proteome</keyword>
<organism evidence="2 3">
    <name type="scientific">Hydrogenoanaerobacterium saccharovorans</name>
    <dbReference type="NCBI Taxonomy" id="474960"/>
    <lineage>
        <taxon>Bacteria</taxon>
        <taxon>Bacillati</taxon>
        <taxon>Bacillota</taxon>
        <taxon>Clostridia</taxon>
        <taxon>Eubacteriales</taxon>
        <taxon>Oscillospiraceae</taxon>
        <taxon>Hydrogenoanaerobacterium</taxon>
    </lineage>
</organism>